<dbReference type="InterPro" id="IPR045863">
    <property type="entry name" value="CorA_TM1_TM2"/>
</dbReference>
<keyword evidence="5 8" id="KW-0812">Transmembrane</keyword>
<evidence type="ECO:0000256" key="8">
    <source>
        <dbReference type="SAM" id="Phobius"/>
    </source>
</evidence>
<comment type="subcellular location">
    <subcellularLocation>
        <location evidence="1">Cell membrane</location>
        <topology evidence="1">Multi-pass membrane protein</topology>
    </subcellularLocation>
</comment>
<evidence type="ECO:0000256" key="7">
    <source>
        <dbReference type="ARBA" id="ARBA00023136"/>
    </source>
</evidence>
<evidence type="ECO:0000313" key="10">
    <source>
        <dbReference type="Proteomes" id="UP001356170"/>
    </source>
</evidence>
<dbReference type="InterPro" id="IPR002523">
    <property type="entry name" value="MgTranspt_CorA/ZnTranspt_ZntB"/>
</dbReference>
<dbReference type="Proteomes" id="UP001356170">
    <property type="component" value="Unassembled WGS sequence"/>
</dbReference>
<feature type="transmembrane region" description="Helical" evidence="8">
    <location>
        <begin position="263"/>
        <end position="284"/>
    </location>
</feature>
<keyword evidence="3" id="KW-0813">Transport</keyword>
<feature type="transmembrane region" description="Helical" evidence="8">
    <location>
        <begin position="229"/>
        <end position="251"/>
    </location>
</feature>
<comment type="caution">
    <text evidence="9">The sequence shown here is derived from an EMBL/GenBank/DDBJ whole genome shotgun (WGS) entry which is preliminary data.</text>
</comment>
<keyword evidence="10" id="KW-1185">Reference proteome</keyword>
<dbReference type="Gene3D" id="1.20.58.340">
    <property type="entry name" value="Magnesium transport protein CorA, transmembrane region"/>
    <property type="match status" value="2"/>
</dbReference>
<dbReference type="EMBL" id="JAZHBO010000001">
    <property type="protein sequence ID" value="MEF2155038.1"/>
    <property type="molecule type" value="Genomic_DNA"/>
</dbReference>
<proteinExistence type="inferred from homology"/>
<evidence type="ECO:0000256" key="2">
    <source>
        <dbReference type="ARBA" id="ARBA00009765"/>
    </source>
</evidence>
<accession>A0ABU7UXS0</accession>
<reference evidence="9 10" key="1">
    <citation type="submission" date="2024-01" db="EMBL/GenBank/DDBJ databases">
        <title>Novel species of the genus Luteimonas isolated from rivers.</title>
        <authorList>
            <person name="Lu H."/>
        </authorList>
    </citation>
    <scope>NUCLEOTIDE SEQUENCE [LARGE SCALE GENOMIC DNA]</scope>
    <source>
        <strain evidence="9 10">FXH3W</strain>
    </source>
</reference>
<dbReference type="PANTHER" id="PTHR46494">
    <property type="entry name" value="CORA FAMILY METAL ION TRANSPORTER (EUROFUNG)"/>
    <property type="match status" value="1"/>
</dbReference>
<gene>
    <name evidence="9" type="ORF">V3390_02130</name>
</gene>
<dbReference type="SUPFAM" id="SSF144083">
    <property type="entry name" value="Magnesium transport protein CorA, transmembrane region"/>
    <property type="match status" value="1"/>
</dbReference>
<keyword evidence="4" id="KW-1003">Cell membrane</keyword>
<evidence type="ECO:0000256" key="3">
    <source>
        <dbReference type="ARBA" id="ARBA00022448"/>
    </source>
</evidence>
<name>A0ABU7UXS0_9GAMM</name>
<evidence type="ECO:0000256" key="6">
    <source>
        <dbReference type="ARBA" id="ARBA00022989"/>
    </source>
</evidence>
<dbReference type="Pfam" id="PF01544">
    <property type="entry name" value="CorA"/>
    <property type="match status" value="1"/>
</dbReference>
<dbReference type="RefSeq" id="WP_331703181.1">
    <property type="nucleotide sequence ID" value="NZ_JAZHBO010000001.1"/>
</dbReference>
<dbReference type="SUPFAM" id="SSF143865">
    <property type="entry name" value="CorA soluble domain-like"/>
    <property type="match status" value="1"/>
</dbReference>
<protein>
    <submittedName>
        <fullName evidence="9">CorA family divalent cation transporter</fullName>
    </submittedName>
</protein>
<comment type="similarity">
    <text evidence="2">Belongs to the CorA metal ion transporter (MIT) (TC 1.A.35) family.</text>
</comment>
<keyword evidence="6 8" id="KW-1133">Transmembrane helix</keyword>
<sequence>MFWIDLQTNTCPESVLVRLKIPAPLVENATSTGSTPLIGVDGEFAWCRVAVPHHTGNLKFDGKMLDLFLGPGFIMSRHERPIAFIDALREREYVHSRLGCLDARSFMGSLLDWSLDTYFEAVMQFEGELDRIEADILEDRYDEDSVKLANMRKTAARLRRMINSHRIVFSSLARADFMPEAPESVARQFERLEQQFLNAVSAVEGMRELVVGTLEVLTNRIALRTNKSLRVLSFLAATFGFMSVVVGAMGMNFETSFFGTKDLGFFVTIGAMLAVSALLIVISAHRKWF</sequence>
<evidence type="ECO:0000256" key="5">
    <source>
        <dbReference type="ARBA" id="ARBA00022692"/>
    </source>
</evidence>
<evidence type="ECO:0000313" key="9">
    <source>
        <dbReference type="EMBL" id="MEF2155038.1"/>
    </source>
</evidence>
<dbReference type="InterPro" id="IPR045861">
    <property type="entry name" value="CorA_cytoplasmic_dom"/>
</dbReference>
<keyword evidence="7 8" id="KW-0472">Membrane</keyword>
<dbReference type="PANTHER" id="PTHR46494:SF1">
    <property type="entry name" value="CORA FAMILY METAL ION TRANSPORTER (EUROFUNG)"/>
    <property type="match status" value="1"/>
</dbReference>
<evidence type="ECO:0000256" key="1">
    <source>
        <dbReference type="ARBA" id="ARBA00004651"/>
    </source>
</evidence>
<evidence type="ECO:0000256" key="4">
    <source>
        <dbReference type="ARBA" id="ARBA00022475"/>
    </source>
</evidence>
<organism evidence="9 10">
    <name type="scientific">Aquilutibacter rugosus</name>
    <dbReference type="NCBI Taxonomy" id="3115820"/>
    <lineage>
        <taxon>Bacteria</taxon>
        <taxon>Pseudomonadati</taxon>
        <taxon>Pseudomonadota</taxon>
        <taxon>Gammaproteobacteria</taxon>
        <taxon>Lysobacterales</taxon>
        <taxon>Lysobacteraceae</taxon>
        <taxon>Aquilutibacter</taxon>
    </lineage>
</organism>